<feature type="domain" description="Calcineurin-like phosphoesterase" evidence="2">
    <location>
        <begin position="1"/>
        <end position="180"/>
    </location>
</feature>
<name>A0A099KTB4_COLPS</name>
<evidence type="ECO:0000256" key="1">
    <source>
        <dbReference type="ARBA" id="ARBA00008950"/>
    </source>
</evidence>
<dbReference type="SUPFAM" id="SSF56300">
    <property type="entry name" value="Metallo-dependent phosphatases"/>
    <property type="match status" value="1"/>
</dbReference>
<dbReference type="Pfam" id="PF12850">
    <property type="entry name" value="Metallophos_2"/>
    <property type="match status" value="1"/>
</dbReference>
<protein>
    <submittedName>
        <fullName evidence="3">Calcineurin-like phosphoesterase superfamily domain containing protein</fullName>
    </submittedName>
</protein>
<comment type="caution">
    <text evidence="3">The sequence shown here is derived from an EMBL/GenBank/DDBJ whole genome shotgun (WGS) entry which is preliminary data.</text>
</comment>
<dbReference type="InterPro" id="IPR029052">
    <property type="entry name" value="Metallo-depent_PP-like"/>
</dbReference>
<dbReference type="Gene3D" id="3.60.21.10">
    <property type="match status" value="1"/>
</dbReference>
<dbReference type="PATRIC" id="fig|28229.3.peg.1955"/>
<accession>A0A099KTB4</accession>
<dbReference type="PIRSF" id="PIRSF000883">
    <property type="entry name" value="Pesterase_MJ0912"/>
    <property type="match status" value="1"/>
</dbReference>
<dbReference type="EMBL" id="JQEC01000021">
    <property type="protein sequence ID" value="KGJ93776.1"/>
    <property type="molecule type" value="Genomic_DNA"/>
</dbReference>
<evidence type="ECO:0000313" key="4">
    <source>
        <dbReference type="Proteomes" id="UP000029868"/>
    </source>
</evidence>
<dbReference type="RefSeq" id="WP_033082016.1">
    <property type="nucleotide sequence ID" value="NZ_JQEC01000021.1"/>
</dbReference>
<reference evidence="3 4" key="1">
    <citation type="submission" date="2014-08" db="EMBL/GenBank/DDBJ databases">
        <title>Genomic and Phenotypic Diversity of Colwellia psychrerythraea strains from Disparate Marine Basins.</title>
        <authorList>
            <person name="Techtmann S.M."/>
            <person name="Stelling S.C."/>
            <person name="Utturkar S.M."/>
            <person name="Alshibli N."/>
            <person name="Harris A."/>
            <person name="Brown S.D."/>
            <person name="Hazen T.C."/>
        </authorList>
    </citation>
    <scope>NUCLEOTIDE SEQUENCE [LARGE SCALE GENOMIC DNA]</scope>
    <source>
        <strain evidence="3 4">GAB14E</strain>
    </source>
</reference>
<dbReference type="PANTHER" id="PTHR42850">
    <property type="entry name" value="METALLOPHOSPHOESTERASE"/>
    <property type="match status" value="1"/>
</dbReference>
<dbReference type="PANTHER" id="PTHR42850:SF2">
    <property type="entry name" value="BLL5683 PROTEIN"/>
    <property type="match status" value="1"/>
</dbReference>
<proteinExistence type="inferred from homology"/>
<dbReference type="OrthoDB" id="9813918at2"/>
<dbReference type="InterPro" id="IPR050126">
    <property type="entry name" value="Ap4A_hydrolase"/>
</dbReference>
<dbReference type="AlphaFoldDB" id="A0A099KTB4"/>
<dbReference type="Proteomes" id="UP000029868">
    <property type="component" value="Unassembled WGS sequence"/>
</dbReference>
<dbReference type="InterPro" id="IPR011152">
    <property type="entry name" value="Pesterase_MJ0912"/>
</dbReference>
<dbReference type="InterPro" id="IPR024654">
    <property type="entry name" value="Calcineurin-like_PHP_lpxH"/>
</dbReference>
<comment type="similarity">
    <text evidence="1">Belongs to the metallophosphoesterase superfamily. YfcE family.</text>
</comment>
<organism evidence="3 4">
    <name type="scientific">Colwellia psychrerythraea</name>
    <name type="common">Vibrio psychroerythus</name>
    <dbReference type="NCBI Taxonomy" id="28229"/>
    <lineage>
        <taxon>Bacteria</taxon>
        <taxon>Pseudomonadati</taxon>
        <taxon>Pseudomonadota</taxon>
        <taxon>Gammaproteobacteria</taxon>
        <taxon>Alteromonadales</taxon>
        <taxon>Colwelliaceae</taxon>
        <taxon>Colwellia</taxon>
    </lineage>
</organism>
<dbReference type="GO" id="GO:0005737">
    <property type="term" value="C:cytoplasm"/>
    <property type="evidence" value="ECO:0007669"/>
    <property type="project" value="TreeGrafter"/>
</dbReference>
<sequence length="247" mass="27654">MKIALLSDIHSNVYALDAIIKDVKKHGVDLMVNLGDILYGPIAPKATYELLMAHEFVTICGNQDRQIFQADQEEIEANPTMQFILADLDTQALDWMKALPFDKQLTGEVYLCHGTPNDDLIYLLEDVQQGYAMLRSDEEIVNLLNGQQSSLICCGHTHTPRSVSLSTGQLVVNPGSVGLQAYTDDEPLPHSMQNFTHHASYSIVESSGSQWSVNNIKVPYDYQLAINESKKRNRSDWVHFLSTGRCL</sequence>
<dbReference type="GO" id="GO:0016791">
    <property type="term" value="F:phosphatase activity"/>
    <property type="evidence" value="ECO:0007669"/>
    <property type="project" value="TreeGrafter"/>
</dbReference>
<evidence type="ECO:0000259" key="2">
    <source>
        <dbReference type="Pfam" id="PF12850"/>
    </source>
</evidence>
<evidence type="ECO:0000313" key="3">
    <source>
        <dbReference type="EMBL" id="KGJ93776.1"/>
    </source>
</evidence>
<gene>
    <name evidence="3" type="ORF">GAB14E_2331</name>
</gene>